<keyword evidence="2" id="KW-1185">Reference proteome</keyword>
<reference evidence="1 2" key="1">
    <citation type="submission" date="2020-03" db="EMBL/GenBank/DDBJ databases">
        <title>WGS of actinomycetes isolated from Thailand.</title>
        <authorList>
            <person name="Thawai C."/>
        </authorList>
    </citation>
    <scope>NUCLEOTIDE SEQUENCE [LARGE SCALE GENOMIC DNA]</scope>
    <source>
        <strain evidence="1 2">PRB2-1</strain>
    </source>
</reference>
<sequence length="64" mass="6408">MLLHMPLVLALAAATVFLTRKAAFKASHALACGALGFYLADTGLAGSIHEASANLLGMLGAVGP</sequence>
<dbReference type="RefSeq" id="WP_167980990.1">
    <property type="nucleotide sequence ID" value="NZ_JAATEJ010000001.1"/>
</dbReference>
<gene>
    <name evidence="1" type="ORF">HCN08_01725</name>
</gene>
<evidence type="ECO:0000313" key="2">
    <source>
        <dbReference type="Proteomes" id="UP000734511"/>
    </source>
</evidence>
<dbReference type="Proteomes" id="UP000734511">
    <property type="component" value="Unassembled WGS sequence"/>
</dbReference>
<protein>
    <submittedName>
        <fullName evidence="1">Uncharacterized protein</fullName>
    </submittedName>
</protein>
<accession>A0ABX0ZH57</accession>
<evidence type="ECO:0000313" key="1">
    <source>
        <dbReference type="EMBL" id="NJP42142.1"/>
    </source>
</evidence>
<dbReference type="EMBL" id="JAATEJ010000001">
    <property type="protein sequence ID" value="NJP42142.1"/>
    <property type="molecule type" value="Genomic_DNA"/>
</dbReference>
<organism evidence="1 2">
    <name type="scientific">Actinacidiphila epipremni</name>
    <dbReference type="NCBI Taxonomy" id="2053013"/>
    <lineage>
        <taxon>Bacteria</taxon>
        <taxon>Bacillati</taxon>
        <taxon>Actinomycetota</taxon>
        <taxon>Actinomycetes</taxon>
        <taxon>Kitasatosporales</taxon>
        <taxon>Streptomycetaceae</taxon>
        <taxon>Actinacidiphila</taxon>
    </lineage>
</organism>
<proteinExistence type="predicted"/>
<comment type="caution">
    <text evidence="1">The sequence shown here is derived from an EMBL/GenBank/DDBJ whole genome shotgun (WGS) entry which is preliminary data.</text>
</comment>
<name>A0ABX0ZH57_9ACTN</name>